<protein>
    <submittedName>
        <fullName evidence="2">N-acetyltransferase</fullName>
    </submittedName>
</protein>
<feature type="domain" description="N-acetyltransferase" evidence="1">
    <location>
        <begin position="2"/>
        <end position="154"/>
    </location>
</feature>
<dbReference type="Proteomes" id="UP000321513">
    <property type="component" value="Unassembled WGS sequence"/>
</dbReference>
<gene>
    <name evidence="2" type="ORF">SAE01_03010</name>
</gene>
<dbReference type="InterPro" id="IPR000182">
    <property type="entry name" value="GNAT_dom"/>
</dbReference>
<keyword evidence="2" id="KW-0808">Transferase</keyword>
<organism evidence="2 3">
    <name type="scientific">Segetibacter aerophilus</name>
    <dbReference type="NCBI Taxonomy" id="670293"/>
    <lineage>
        <taxon>Bacteria</taxon>
        <taxon>Pseudomonadati</taxon>
        <taxon>Bacteroidota</taxon>
        <taxon>Chitinophagia</taxon>
        <taxon>Chitinophagales</taxon>
        <taxon>Chitinophagaceae</taxon>
        <taxon>Segetibacter</taxon>
    </lineage>
</organism>
<dbReference type="EMBL" id="BJYT01000001">
    <property type="protein sequence ID" value="GEO07805.1"/>
    <property type="molecule type" value="Genomic_DNA"/>
</dbReference>
<dbReference type="AlphaFoldDB" id="A0A512B767"/>
<reference evidence="2 3" key="1">
    <citation type="submission" date="2019-07" db="EMBL/GenBank/DDBJ databases">
        <title>Whole genome shotgun sequence of Segetibacter aerophilus NBRC 106135.</title>
        <authorList>
            <person name="Hosoyama A."/>
            <person name="Uohara A."/>
            <person name="Ohji S."/>
            <person name="Ichikawa N."/>
        </authorList>
    </citation>
    <scope>NUCLEOTIDE SEQUENCE [LARGE SCALE GENOMIC DNA]</scope>
    <source>
        <strain evidence="2 3">NBRC 106135</strain>
    </source>
</reference>
<proteinExistence type="predicted"/>
<dbReference type="CDD" id="cd04301">
    <property type="entry name" value="NAT_SF"/>
    <property type="match status" value="1"/>
</dbReference>
<keyword evidence="3" id="KW-1185">Reference proteome</keyword>
<comment type="caution">
    <text evidence="2">The sequence shown here is derived from an EMBL/GenBank/DDBJ whole genome shotgun (WGS) entry which is preliminary data.</text>
</comment>
<dbReference type="Gene3D" id="3.40.630.30">
    <property type="match status" value="1"/>
</dbReference>
<dbReference type="SUPFAM" id="SSF55729">
    <property type="entry name" value="Acyl-CoA N-acyltransferases (Nat)"/>
    <property type="match status" value="1"/>
</dbReference>
<sequence length="154" mass="17840">MAEIRKASIEDLEVLATLFDNYRIFYKKASDLENARKFLFSRITNNESEIFICFSKENVAVGFVQLYPLFSSTRMRRLWLLNDLYVDEHHRGNGYSKKLIERAKELCKSTNACGLTLETSKENSIGNRLYPAAGSLLDNEHNYYSWDNTTTEST</sequence>
<dbReference type="RefSeq" id="WP_147201763.1">
    <property type="nucleotide sequence ID" value="NZ_BJYT01000001.1"/>
</dbReference>
<evidence type="ECO:0000313" key="3">
    <source>
        <dbReference type="Proteomes" id="UP000321513"/>
    </source>
</evidence>
<dbReference type="PROSITE" id="PS51186">
    <property type="entry name" value="GNAT"/>
    <property type="match status" value="1"/>
</dbReference>
<dbReference type="PANTHER" id="PTHR43072:SF60">
    <property type="entry name" value="L-2,4-DIAMINOBUTYRIC ACID ACETYLTRANSFERASE"/>
    <property type="match status" value="1"/>
</dbReference>
<dbReference type="InterPro" id="IPR016181">
    <property type="entry name" value="Acyl_CoA_acyltransferase"/>
</dbReference>
<dbReference type="PANTHER" id="PTHR43072">
    <property type="entry name" value="N-ACETYLTRANSFERASE"/>
    <property type="match status" value="1"/>
</dbReference>
<dbReference type="Pfam" id="PF00583">
    <property type="entry name" value="Acetyltransf_1"/>
    <property type="match status" value="1"/>
</dbReference>
<evidence type="ECO:0000313" key="2">
    <source>
        <dbReference type="EMBL" id="GEO07805.1"/>
    </source>
</evidence>
<accession>A0A512B767</accession>
<dbReference type="GO" id="GO:0016747">
    <property type="term" value="F:acyltransferase activity, transferring groups other than amino-acyl groups"/>
    <property type="evidence" value="ECO:0007669"/>
    <property type="project" value="InterPro"/>
</dbReference>
<dbReference type="OrthoDB" id="9792929at2"/>
<name>A0A512B767_9BACT</name>
<evidence type="ECO:0000259" key="1">
    <source>
        <dbReference type="PROSITE" id="PS51186"/>
    </source>
</evidence>